<evidence type="ECO:0000313" key="9">
    <source>
        <dbReference type="EMBL" id="EER29986.1"/>
    </source>
</evidence>
<keyword evidence="7" id="KW-0472">Membrane</keyword>
<keyword evidence="6" id="KW-0496">Mitochondrion</keyword>
<evidence type="ECO:0000256" key="2">
    <source>
        <dbReference type="ARBA" id="ARBA00004370"/>
    </source>
</evidence>
<dbReference type="VEuPathDB" id="FungiDB:CPC735_013040"/>
<dbReference type="PANTHER" id="PTHR14360:SF12">
    <property type="entry name" value="MOZ PROTEIN REPRESENTS A CHROMATIN-ASSOCIATED ACETYLTRANSFERASE"/>
    <property type="match status" value="1"/>
</dbReference>
<dbReference type="GO" id="GO:0005739">
    <property type="term" value="C:mitochondrion"/>
    <property type="evidence" value="ECO:0007669"/>
    <property type="project" value="UniProtKB-SubCell"/>
</dbReference>
<comment type="subcellular location">
    <subcellularLocation>
        <location evidence="2">Membrane</location>
    </subcellularLocation>
    <subcellularLocation>
        <location evidence="1">Mitochondrion</location>
    </subcellularLocation>
</comment>
<dbReference type="KEGG" id="cpw:9697626"/>
<evidence type="ECO:0000256" key="6">
    <source>
        <dbReference type="ARBA" id="ARBA00023128"/>
    </source>
</evidence>
<comment type="caution">
    <text evidence="9">The sequence shown here is derived from an EMBL/GenBank/DDBJ whole genome shotgun (WGS) entry which is preliminary data.</text>
</comment>
<evidence type="ECO:0000256" key="3">
    <source>
        <dbReference type="ARBA" id="ARBA00022692"/>
    </source>
</evidence>
<accession>C5NZU3</accession>
<evidence type="ECO:0000256" key="7">
    <source>
        <dbReference type="ARBA" id="ARBA00023136"/>
    </source>
</evidence>
<dbReference type="Gene3D" id="1.20.5.340">
    <property type="match status" value="1"/>
</dbReference>
<dbReference type="AlphaFoldDB" id="C5NZU3"/>
<feature type="compositionally biased region" description="Polar residues" evidence="8">
    <location>
        <begin position="205"/>
        <end position="214"/>
    </location>
</feature>
<gene>
    <name evidence="9" type="ORF">CPC735_013040</name>
</gene>
<feature type="region of interest" description="Disordered" evidence="8">
    <location>
        <begin position="409"/>
        <end position="449"/>
    </location>
</feature>
<dbReference type="HOGENOM" id="CLU_030970_1_1_1"/>
<reference evidence="9 10" key="1">
    <citation type="journal article" date="2009" name="Genome Res.">
        <title>Comparative genomic analyses of the human fungal pathogens Coccidioides and their relatives.</title>
        <authorList>
            <person name="Sharpton T.J."/>
            <person name="Stajich J.E."/>
            <person name="Rounsley S.D."/>
            <person name="Gardner M.J."/>
            <person name="Wortman J.R."/>
            <person name="Jordar V.S."/>
            <person name="Maiti R."/>
            <person name="Kodira C.D."/>
            <person name="Neafsey D.E."/>
            <person name="Zeng Q."/>
            <person name="Hung C.-Y."/>
            <person name="McMahan C."/>
            <person name="Muszewska A."/>
            <person name="Grynberg M."/>
            <person name="Mandel M.A."/>
            <person name="Kellner E.M."/>
            <person name="Barker B.M."/>
            <person name="Galgiani J.N."/>
            <person name="Orbach M.J."/>
            <person name="Kirkland T.N."/>
            <person name="Cole G.T."/>
            <person name="Henn M.R."/>
            <person name="Birren B.W."/>
            <person name="Taylor J.W."/>
        </authorList>
    </citation>
    <scope>NUCLEOTIDE SEQUENCE [LARGE SCALE GENOMIC DNA]</scope>
    <source>
        <strain evidence="10">C735</strain>
    </source>
</reference>
<evidence type="ECO:0000256" key="8">
    <source>
        <dbReference type="SAM" id="MobiDB-lite"/>
    </source>
</evidence>
<dbReference type="InterPro" id="IPR024461">
    <property type="entry name" value="CCDC90-like"/>
</dbReference>
<evidence type="ECO:0000313" key="10">
    <source>
        <dbReference type="Proteomes" id="UP000009084"/>
    </source>
</evidence>
<keyword evidence="4" id="KW-1133">Transmembrane helix</keyword>
<evidence type="ECO:0008006" key="11">
    <source>
        <dbReference type="Google" id="ProtNLM"/>
    </source>
</evidence>
<feature type="compositionally biased region" description="Polar residues" evidence="8">
    <location>
        <begin position="434"/>
        <end position="449"/>
    </location>
</feature>
<feature type="region of interest" description="Disordered" evidence="8">
    <location>
        <begin position="23"/>
        <end position="223"/>
    </location>
</feature>
<dbReference type="Proteomes" id="UP000009084">
    <property type="component" value="Unassembled WGS sequence"/>
</dbReference>
<proteinExistence type="predicted"/>
<dbReference type="Pfam" id="PF07798">
    <property type="entry name" value="CCDC90-like"/>
    <property type="match status" value="1"/>
</dbReference>
<organism evidence="9 10">
    <name type="scientific">Coccidioides posadasii (strain C735)</name>
    <name type="common">Valley fever fungus</name>
    <dbReference type="NCBI Taxonomy" id="222929"/>
    <lineage>
        <taxon>Eukaryota</taxon>
        <taxon>Fungi</taxon>
        <taxon>Dikarya</taxon>
        <taxon>Ascomycota</taxon>
        <taxon>Pezizomycotina</taxon>
        <taxon>Eurotiomycetes</taxon>
        <taxon>Eurotiomycetidae</taxon>
        <taxon>Onygenales</taxon>
        <taxon>Onygenaceae</taxon>
        <taxon>Coccidioides</taxon>
    </lineage>
</organism>
<sequence length="449" mass="47974">MATPRLPFLYPNLLRSVRSCEPTTHRSIRFPPAQRSVGFHSGPACEQQTYQQRYGPAAEPHLRPPPWSTGKGDILPPDNSATKGEKQVNGSAQAQGSKGSSKQPGSSVPGTIASSLPSSSSSSSSSDAVSVSSNVLSSELPTQGKVDGDAGPADSEATAEASAQKDTDHDPDVDSLGSVFQMPDAASMASSSSSSSSPPAESTSLTHSPGSESNRPPHLSPPPYVHHFDTYSLVKDLGNGGFTDKQSVIIMKAIRGILADNLEVARNGLMSKSDFENETYLFRAACSELRNSIQTSRNAEIQAQRAQRAQLQHEVDILTQKMTQELSGLNDSLKEMFNDQKISTKELQRSQDTGIQELNYQITVSLNSDGKRVVESLRWILTRRAAVAIATSASMIILALRLHSYKQQKNEKEKAAAAAAPPPPSAEDSFPNEIHSSTSLGSNVAESMG</sequence>
<dbReference type="EMBL" id="ACFW01000001">
    <property type="protein sequence ID" value="EER29986.1"/>
    <property type="molecule type" value="Genomic_DNA"/>
</dbReference>
<feature type="compositionally biased region" description="Low complexity" evidence="8">
    <location>
        <begin position="90"/>
        <end position="140"/>
    </location>
</feature>
<feature type="compositionally biased region" description="Basic and acidic residues" evidence="8">
    <location>
        <begin position="163"/>
        <end position="172"/>
    </location>
</feature>
<dbReference type="OrthoDB" id="5424147at2759"/>
<name>C5NZU3_COCP7</name>
<evidence type="ECO:0000256" key="4">
    <source>
        <dbReference type="ARBA" id="ARBA00022989"/>
    </source>
</evidence>
<keyword evidence="5" id="KW-0175">Coiled coil</keyword>
<feature type="compositionally biased region" description="Low complexity" evidence="8">
    <location>
        <begin position="185"/>
        <end position="204"/>
    </location>
</feature>
<keyword evidence="3" id="KW-0812">Transmembrane</keyword>
<evidence type="ECO:0000256" key="5">
    <source>
        <dbReference type="ARBA" id="ARBA00023054"/>
    </source>
</evidence>
<dbReference type="GO" id="GO:0016020">
    <property type="term" value="C:membrane"/>
    <property type="evidence" value="ECO:0007669"/>
    <property type="project" value="UniProtKB-SubCell"/>
</dbReference>
<protein>
    <recommendedName>
        <fullName evidence="11">MOZ protein represents a chromatin-associated acetyltransferase</fullName>
    </recommendedName>
</protein>
<dbReference type="PANTHER" id="PTHR14360">
    <property type="entry name" value="PROTEIN FMP32, MITOCHONDRIAL"/>
    <property type="match status" value="1"/>
</dbReference>
<evidence type="ECO:0000256" key="1">
    <source>
        <dbReference type="ARBA" id="ARBA00004173"/>
    </source>
</evidence>